<organism evidence="2 3">
    <name type="scientific">Austropuccinia psidii MF-1</name>
    <dbReference type="NCBI Taxonomy" id="1389203"/>
    <lineage>
        <taxon>Eukaryota</taxon>
        <taxon>Fungi</taxon>
        <taxon>Dikarya</taxon>
        <taxon>Basidiomycota</taxon>
        <taxon>Pucciniomycotina</taxon>
        <taxon>Pucciniomycetes</taxon>
        <taxon>Pucciniales</taxon>
        <taxon>Sphaerophragmiaceae</taxon>
        <taxon>Austropuccinia</taxon>
    </lineage>
</organism>
<dbReference type="Proteomes" id="UP000765509">
    <property type="component" value="Unassembled WGS sequence"/>
</dbReference>
<evidence type="ECO:0000313" key="3">
    <source>
        <dbReference type="Proteomes" id="UP000765509"/>
    </source>
</evidence>
<dbReference type="EMBL" id="AVOT02022922">
    <property type="protein sequence ID" value="MBW0512657.1"/>
    <property type="molecule type" value="Genomic_DNA"/>
</dbReference>
<accession>A0A9Q3E7I5</accession>
<dbReference type="AlphaFoldDB" id="A0A9Q3E7I5"/>
<feature type="region of interest" description="Disordered" evidence="1">
    <location>
        <begin position="63"/>
        <end position="82"/>
    </location>
</feature>
<gene>
    <name evidence="2" type="ORF">O181_052372</name>
</gene>
<proteinExistence type="predicted"/>
<evidence type="ECO:0000256" key="1">
    <source>
        <dbReference type="SAM" id="MobiDB-lite"/>
    </source>
</evidence>
<feature type="compositionally biased region" description="Basic and acidic residues" evidence="1">
    <location>
        <begin position="63"/>
        <end position="72"/>
    </location>
</feature>
<name>A0A9Q3E7I5_9BASI</name>
<keyword evidence="3" id="KW-1185">Reference proteome</keyword>
<reference evidence="2" key="1">
    <citation type="submission" date="2021-03" db="EMBL/GenBank/DDBJ databases">
        <title>Draft genome sequence of rust myrtle Austropuccinia psidii MF-1, a brazilian biotype.</title>
        <authorList>
            <person name="Quecine M.C."/>
            <person name="Pachon D.M.R."/>
            <person name="Bonatelli M.L."/>
            <person name="Correr F.H."/>
            <person name="Franceschini L.M."/>
            <person name="Leite T.F."/>
            <person name="Margarido G.R.A."/>
            <person name="Almeida C.A."/>
            <person name="Ferrarezi J.A."/>
            <person name="Labate C.A."/>
        </authorList>
    </citation>
    <scope>NUCLEOTIDE SEQUENCE</scope>
    <source>
        <strain evidence="2">MF-1</strain>
    </source>
</reference>
<protein>
    <submittedName>
        <fullName evidence="2">Uncharacterized protein</fullName>
    </submittedName>
</protein>
<comment type="caution">
    <text evidence="2">The sequence shown here is derived from an EMBL/GenBank/DDBJ whole genome shotgun (WGS) entry which is preliminary data.</text>
</comment>
<sequence length="409" mass="47630">MEPERAYSDSFRLTGSRTKQLSSGFTPLRIQKRRGQDSKFLTLQGILQEKIRIQRLEQHYFQPKEERIRPNDPEASEVSEGSVQKKIILNTSYIISKPTIRNDNPNQNEHSVVTPESDIKINELWLQRYSQSCTQDDSSNTLQDVRKRTNIGKYSIYKSNIFKEKQPFRVENKHKPREGVEELTKEKTFCHNFVSTDHNANSFQKEKEKVYAIEKFPAEETLEEDSESDSMGYFIKVKADDDQDPKEELLVGYEEETQLEIQEIKFDSGAHCSIVAREFLDKHLDNWETQLFPTNERSLKSSSGKMASIGTIIKEMIINHSKGNIRLYPELVVLKDSQIQALRKRRPAFAIGGELLGKIRGHNFELSLDVERPYPPMLRRPPYPEILETRKEMEKHIIQPLDMDVIKKI</sequence>
<evidence type="ECO:0000313" key="2">
    <source>
        <dbReference type="EMBL" id="MBW0512657.1"/>
    </source>
</evidence>